<protein>
    <submittedName>
        <fullName evidence="1">Uncharacterized protein</fullName>
    </submittedName>
</protein>
<name>A0ABU6UJT8_9FABA</name>
<gene>
    <name evidence="1" type="ORF">PIB30_055041</name>
</gene>
<dbReference type="EMBL" id="JASCZI010121254">
    <property type="protein sequence ID" value="MED6160840.1"/>
    <property type="molecule type" value="Genomic_DNA"/>
</dbReference>
<dbReference type="Proteomes" id="UP001341840">
    <property type="component" value="Unassembled WGS sequence"/>
</dbReference>
<accession>A0ABU6UJT8</accession>
<organism evidence="1 2">
    <name type="scientific">Stylosanthes scabra</name>
    <dbReference type="NCBI Taxonomy" id="79078"/>
    <lineage>
        <taxon>Eukaryota</taxon>
        <taxon>Viridiplantae</taxon>
        <taxon>Streptophyta</taxon>
        <taxon>Embryophyta</taxon>
        <taxon>Tracheophyta</taxon>
        <taxon>Spermatophyta</taxon>
        <taxon>Magnoliopsida</taxon>
        <taxon>eudicotyledons</taxon>
        <taxon>Gunneridae</taxon>
        <taxon>Pentapetalae</taxon>
        <taxon>rosids</taxon>
        <taxon>fabids</taxon>
        <taxon>Fabales</taxon>
        <taxon>Fabaceae</taxon>
        <taxon>Papilionoideae</taxon>
        <taxon>50 kb inversion clade</taxon>
        <taxon>dalbergioids sensu lato</taxon>
        <taxon>Dalbergieae</taxon>
        <taxon>Pterocarpus clade</taxon>
        <taxon>Stylosanthes</taxon>
    </lineage>
</organism>
<evidence type="ECO:0000313" key="2">
    <source>
        <dbReference type="Proteomes" id="UP001341840"/>
    </source>
</evidence>
<evidence type="ECO:0000313" key="1">
    <source>
        <dbReference type="EMBL" id="MED6160840.1"/>
    </source>
</evidence>
<keyword evidence="2" id="KW-1185">Reference proteome</keyword>
<reference evidence="1 2" key="1">
    <citation type="journal article" date="2023" name="Plants (Basel)">
        <title>Bridging the Gap: Combining Genomics and Transcriptomics Approaches to Understand Stylosanthes scabra, an Orphan Legume from the Brazilian Caatinga.</title>
        <authorList>
            <person name="Ferreira-Neto J.R.C."/>
            <person name="da Silva M.D."/>
            <person name="Binneck E."/>
            <person name="de Melo N.F."/>
            <person name="da Silva R.H."/>
            <person name="de Melo A.L.T.M."/>
            <person name="Pandolfi V."/>
            <person name="Bustamante F.O."/>
            <person name="Brasileiro-Vidal A.C."/>
            <person name="Benko-Iseppon A.M."/>
        </authorList>
    </citation>
    <scope>NUCLEOTIDE SEQUENCE [LARGE SCALE GENOMIC DNA]</scope>
    <source>
        <tissue evidence="1">Leaves</tissue>
    </source>
</reference>
<comment type="caution">
    <text evidence="1">The sequence shown here is derived from an EMBL/GenBank/DDBJ whole genome shotgun (WGS) entry which is preliminary data.</text>
</comment>
<proteinExistence type="predicted"/>
<sequence length="180" mass="19832">MHPTQPSSSNLVSILTHPHRKDAQLTHSQTHTIEFNTCLNTKVSPQVNTGCSATQNNFHSRKGKQVVGSSFASLSSSVLIPTCSTLNDARPSSSSWETTHGHNPLQEFIPTISSQTSLSSIEYPEKYEGVDEFDDIAIHSDYIPIDFVASNDERILDPEFFEVQLAEQEEAADTMQHSAA</sequence>